<dbReference type="GO" id="GO:0044183">
    <property type="term" value="F:protein folding chaperone"/>
    <property type="evidence" value="ECO:0007669"/>
    <property type="project" value="TreeGrafter"/>
</dbReference>
<dbReference type="GO" id="GO:0043022">
    <property type="term" value="F:ribosome binding"/>
    <property type="evidence" value="ECO:0007669"/>
    <property type="project" value="TreeGrafter"/>
</dbReference>
<dbReference type="SUPFAM" id="SSF102735">
    <property type="entry name" value="Trigger factor ribosome-binding domain"/>
    <property type="match status" value="1"/>
</dbReference>
<comment type="similarity">
    <text evidence="2 11 13">Belongs to the FKBP-type PPIase family. Tig subfamily.</text>
</comment>
<dbReference type="PIRSF" id="PIRSF003095">
    <property type="entry name" value="Trigger_factor"/>
    <property type="match status" value="1"/>
</dbReference>
<comment type="subcellular location">
    <subcellularLocation>
        <location evidence="11">Cytoplasm</location>
    </subcellularLocation>
    <text evidence="11">About half TF is bound to the ribosome near the polypeptide exit tunnel while the other half is free in the cytoplasm.</text>
</comment>
<comment type="catalytic activity">
    <reaction evidence="1 11 12">
        <text>[protein]-peptidylproline (omega=180) = [protein]-peptidylproline (omega=0)</text>
        <dbReference type="Rhea" id="RHEA:16237"/>
        <dbReference type="Rhea" id="RHEA-COMP:10747"/>
        <dbReference type="Rhea" id="RHEA-COMP:10748"/>
        <dbReference type="ChEBI" id="CHEBI:83833"/>
        <dbReference type="ChEBI" id="CHEBI:83834"/>
        <dbReference type="EC" id="5.2.1.8"/>
    </reaction>
</comment>
<accession>A0A1F4PNV8</accession>
<gene>
    <name evidence="11" type="primary">tig</name>
    <name evidence="16" type="ORF">A2994_01960</name>
</gene>
<proteinExistence type="inferred from homology"/>
<dbReference type="PANTHER" id="PTHR30560:SF3">
    <property type="entry name" value="TRIGGER FACTOR-LIKE PROTEIN TIG, CHLOROPLASTIC"/>
    <property type="match status" value="1"/>
</dbReference>
<dbReference type="InterPro" id="IPR005215">
    <property type="entry name" value="Trig_fac"/>
</dbReference>
<dbReference type="SUPFAM" id="SSF109998">
    <property type="entry name" value="Triger factor/SurA peptide-binding domain-like"/>
    <property type="match status" value="1"/>
</dbReference>
<evidence type="ECO:0000256" key="8">
    <source>
        <dbReference type="ARBA" id="ARBA00023235"/>
    </source>
</evidence>
<dbReference type="SUPFAM" id="SSF54534">
    <property type="entry name" value="FKBP-like"/>
    <property type="match status" value="1"/>
</dbReference>
<dbReference type="HAMAP" id="MF_00303">
    <property type="entry name" value="Trigger_factor_Tig"/>
    <property type="match status" value="1"/>
</dbReference>
<dbReference type="InterPro" id="IPR001179">
    <property type="entry name" value="PPIase_FKBP_dom"/>
</dbReference>
<evidence type="ECO:0000256" key="1">
    <source>
        <dbReference type="ARBA" id="ARBA00000971"/>
    </source>
</evidence>
<dbReference type="Gene3D" id="3.10.50.40">
    <property type="match status" value="1"/>
</dbReference>
<dbReference type="NCBIfam" id="TIGR00115">
    <property type="entry name" value="tig"/>
    <property type="match status" value="1"/>
</dbReference>
<dbReference type="EC" id="5.2.1.8" evidence="3 11"/>
<keyword evidence="5 11" id="KW-0132">Cell division</keyword>
<dbReference type="InterPro" id="IPR000297">
    <property type="entry name" value="PPIase_PpiC"/>
</dbReference>
<dbReference type="Gene3D" id="1.10.3120.10">
    <property type="entry name" value="Trigger factor, C-terminal domain"/>
    <property type="match status" value="1"/>
</dbReference>
<dbReference type="FunFam" id="3.10.50.40:FF:000001">
    <property type="entry name" value="Trigger factor"/>
    <property type="match status" value="1"/>
</dbReference>
<reference evidence="16 17" key="1">
    <citation type="journal article" date="2016" name="Nat. Commun.">
        <title>Thousands of microbial genomes shed light on interconnected biogeochemical processes in an aquifer system.</title>
        <authorList>
            <person name="Anantharaman K."/>
            <person name="Brown C.T."/>
            <person name="Hug L.A."/>
            <person name="Sharon I."/>
            <person name="Castelle C.J."/>
            <person name="Probst A.J."/>
            <person name="Thomas B.C."/>
            <person name="Singh A."/>
            <person name="Wilkins M.J."/>
            <person name="Karaoz U."/>
            <person name="Brodie E.L."/>
            <person name="Williams K.H."/>
            <person name="Hubbard S.S."/>
            <person name="Banfield J.F."/>
        </authorList>
    </citation>
    <scope>NUCLEOTIDE SEQUENCE [LARGE SCALE GENOMIC DNA]</scope>
</reference>
<dbReference type="GO" id="GO:0043335">
    <property type="term" value="P:protein unfolding"/>
    <property type="evidence" value="ECO:0007669"/>
    <property type="project" value="TreeGrafter"/>
</dbReference>
<evidence type="ECO:0000256" key="9">
    <source>
        <dbReference type="ARBA" id="ARBA00023306"/>
    </source>
</evidence>
<keyword evidence="11" id="KW-0963">Cytoplasm</keyword>
<evidence type="ECO:0000256" key="4">
    <source>
        <dbReference type="ARBA" id="ARBA00016902"/>
    </source>
</evidence>
<feature type="domain" description="PpiC" evidence="15">
    <location>
        <begin position="123"/>
        <end position="228"/>
    </location>
</feature>
<evidence type="ECO:0000256" key="10">
    <source>
        <dbReference type="ARBA" id="ARBA00029986"/>
    </source>
</evidence>
<evidence type="ECO:0000256" key="3">
    <source>
        <dbReference type="ARBA" id="ARBA00013194"/>
    </source>
</evidence>
<dbReference type="Pfam" id="PF00254">
    <property type="entry name" value="FKBP_C"/>
    <property type="match status" value="1"/>
</dbReference>
<comment type="domain">
    <text evidence="11">Consists of 3 domains; the N-terminus binds the ribosome, the middle domain has PPIase activity, while the C-terminus has intrinsic chaperone activity on its own.</text>
</comment>
<dbReference type="InterPro" id="IPR037041">
    <property type="entry name" value="Trigger_fac_C_sf"/>
</dbReference>
<dbReference type="Pfam" id="PF05697">
    <property type="entry name" value="Trigger_N"/>
    <property type="match status" value="1"/>
</dbReference>
<dbReference type="PROSITE" id="PS50198">
    <property type="entry name" value="PPIC_PPIASE_2"/>
    <property type="match status" value="1"/>
</dbReference>
<evidence type="ECO:0000256" key="2">
    <source>
        <dbReference type="ARBA" id="ARBA00005464"/>
    </source>
</evidence>
<dbReference type="GO" id="GO:0051083">
    <property type="term" value="P:'de novo' cotranslational protein folding"/>
    <property type="evidence" value="ECO:0007669"/>
    <property type="project" value="TreeGrafter"/>
</dbReference>
<evidence type="ECO:0000256" key="6">
    <source>
        <dbReference type="ARBA" id="ARBA00023110"/>
    </source>
</evidence>
<evidence type="ECO:0000256" key="5">
    <source>
        <dbReference type="ARBA" id="ARBA00022618"/>
    </source>
</evidence>
<dbReference type="Proteomes" id="UP000179010">
    <property type="component" value="Unassembled WGS sequence"/>
</dbReference>
<evidence type="ECO:0000313" key="17">
    <source>
        <dbReference type="Proteomes" id="UP000179010"/>
    </source>
</evidence>
<comment type="caution">
    <text evidence="16">The sequence shown here is derived from an EMBL/GenBank/DDBJ whole genome shotgun (WGS) entry which is preliminary data.</text>
</comment>
<evidence type="ECO:0000259" key="14">
    <source>
        <dbReference type="PROSITE" id="PS50059"/>
    </source>
</evidence>
<sequence>MKVEKNQIKAIVTLHIALDATEWAEALKNASAKISEQIEVKGFRKGKAPMDVVTAQVGETRILSEASELSINQYYYQAIVQEEVSPVGPPKIIVDEIGLNKPLKFTAEIAVMPEIELGDYQKIKVKPEKVEITDEQIDNVLKNLQRREVSFKEIEREAKPGDWVEIDFDGKLDGVSFDGGKSANHPLIIGDGVLLPDFEEALVGMKAGEEKTFPVNFPKDYHQANLAGKKTEFSAKLHKVKEVQSPELNDEFAKKISDKPTLKELREDIEKVLKENAEQKELDRQRSEAIEQLIKIAKADIPPQLVEQELNAMMEDFEHQLSHQGMNVKDYMERAKLTEEKMREEWKEQAKKRVIAGLALNEFKKREGITVTDEEIEAEIARLKTVYPAEEGKLTEKYQSDIEKKRLAHLLSGQKAVEALRQLAVGEL</sequence>
<name>A0A1F4PNV8_UNCK3</name>
<dbReference type="EMBL" id="METE01000004">
    <property type="protein sequence ID" value="OGB85371.1"/>
    <property type="molecule type" value="Genomic_DNA"/>
</dbReference>
<keyword evidence="6 11" id="KW-0697">Rotamase</keyword>
<dbReference type="InterPro" id="IPR027304">
    <property type="entry name" value="Trigger_fact/SurA_dom_sf"/>
</dbReference>
<comment type="function">
    <text evidence="11">Involved in protein export. Acts as a chaperone by maintaining the newly synthesized protein in an open conformation. Functions as a peptidyl-prolyl cis-trans isomerase.</text>
</comment>
<evidence type="ECO:0000259" key="15">
    <source>
        <dbReference type="PROSITE" id="PS50198"/>
    </source>
</evidence>
<evidence type="ECO:0000256" key="7">
    <source>
        <dbReference type="ARBA" id="ARBA00023186"/>
    </source>
</evidence>
<evidence type="ECO:0000313" key="16">
    <source>
        <dbReference type="EMBL" id="OGB85371.1"/>
    </source>
</evidence>
<dbReference type="Pfam" id="PF05698">
    <property type="entry name" value="Trigger_C"/>
    <property type="match status" value="1"/>
</dbReference>
<feature type="domain" description="PPIase FKBP-type" evidence="14">
    <location>
        <begin position="161"/>
        <end position="246"/>
    </location>
</feature>
<dbReference type="GO" id="GO:0003755">
    <property type="term" value="F:peptidyl-prolyl cis-trans isomerase activity"/>
    <property type="evidence" value="ECO:0007669"/>
    <property type="project" value="UniProtKB-UniRule"/>
</dbReference>
<dbReference type="GO" id="GO:0005737">
    <property type="term" value="C:cytoplasm"/>
    <property type="evidence" value="ECO:0007669"/>
    <property type="project" value="UniProtKB-SubCell"/>
</dbReference>
<dbReference type="GO" id="GO:0051301">
    <property type="term" value="P:cell division"/>
    <property type="evidence" value="ECO:0007669"/>
    <property type="project" value="UniProtKB-KW"/>
</dbReference>
<dbReference type="GO" id="GO:0015031">
    <property type="term" value="P:protein transport"/>
    <property type="evidence" value="ECO:0007669"/>
    <property type="project" value="UniProtKB-UniRule"/>
</dbReference>
<dbReference type="STRING" id="1798539.A2994_01960"/>
<evidence type="ECO:0000256" key="12">
    <source>
        <dbReference type="PROSITE-ProRule" id="PRU00277"/>
    </source>
</evidence>
<evidence type="ECO:0000256" key="13">
    <source>
        <dbReference type="RuleBase" id="RU003914"/>
    </source>
</evidence>
<keyword evidence="8 11" id="KW-0413">Isomerase</keyword>
<dbReference type="InterPro" id="IPR008880">
    <property type="entry name" value="Trigger_fac_C"/>
</dbReference>
<keyword evidence="7 11" id="KW-0143">Chaperone</keyword>
<organism evidence="16 17">
    <name type="scientific">candidate division Kazan bacterium RIFCSPLOWO2_01_FULL_48_13</name>
    <dbReference type="NCBI Taxonomy" id="1798539"/>
    <lineage>
        <taxon>Bacteria</taxon>
        <taxon>Bacteria division Kazan-3B-28</taxon>
    </lineage>
</organism>
<dbReference type="InterPro" id="IPR008881">
    <property type="entry name" value="Trigger_fac_ribosome-bd_bac"/>
</dbReference>
<protein>
    <recommendedName>
        <fullName evidence="4 11">Trigger factor</fullName>
        <shortName evidence="11">TF</shortName>
        <ecNumber evidence="3 11">5.2.1.8</ecNumber>
    </recommendedName>
    <alternativeName>
        <fullName evidence="10 11">PPIase</fullName>
    </alternativeName>
</protein>
<dbReference type="InterPro" id="IPR036611">
    <property type="entry name" value="Trigger_fac_ribosome-bd_sf"/>
</dbReference>
<dbReference type="PANTHER" id="PTHR30560">
    <property type="entry name" value="TRIGGER FACTOR CHAPERONE AND PEPTIDYL-PROLYL CIS/TRANS ISOMERASE"/>
    <property type="match status" value="1"/>
</dbReference>
<dbReference type="PROSITE" id="PS50059">
    <property type="entry name" value="FKBP_PPIASE"/>
    <property type="match status" value="1"/>
</dbReference>
<dbReference type="Gene3D" id="3.30.70.1050">
    <property type="entry name" value="Trigger factor ribosome-binding domain"/>
    <property type="match status" value="1"/>
</dbReference>
<dbReference type="AlphaFoldDB" id="A0A1F4PNV8"/>
<evidence type="ECO:0000256" key="11">
    <source>
        <dbReference type="HAMAP-Rule" id="MF_00303"/>
    </source>
</evidence>
<dbReference type="InterPro" id="IPR046357">
    <property type="entry name" value="PPIase_dom_sf"/>
</dbReference>
<keyword evidence="9 11" id="KW-0131">Cell cycle</keyword>